<protein>
    <submittedName>
        <fullName evidence="1">Uncharacterized protein</fullName>
    </submittedName>
</protein>
<dbReference type="Proteomes" id="UP000245207">
    <property type="component" value="Unassembled WGS sequence"/>
</dbReference>
<organism evidence="1 2">
    <name type="scientific">Artemisia annua</name>
    <name type="common">Sweet wormwood</name>
    <dbReference type="NCBI Taxonomy" id="35608"/>
    <lineage>
        <taxon>Eukaryota</taxon>
        <taxon>Viridiplantae</taxon>
        <taxon>Streptophyta</taxon>
        <taxon>Embryophyta</taxon>
        <taxon>Tracheophyta</taxon>
        <taxon>Spermatophyta</taxon>
        <taxon>Magnoliopsida</taxon>
        <taxon>eudicotyledons</taxon>
        <taxon>Gunneridae</taxon>
        <taxon>Pentapetalae</taxon>
        <taxon>asterids</taxon>
        <taxon>campanulids</taxon>
        <taxon>Asterales</taxon>
        <taxon>Asteraceae</taxon>
        <taxon>Asteroideae</taxon>
        <taxon>Anthemideae</taxon>
        <taxon>Artemisiinae</taxon>
        <taxon>Artemisia</taxon>
    </lineage>
</organism>
<evidence type="ECO:0000313" key="1">
    <source>
        <dbReference type="EMBL" id="PWA48417.1"/>
    </source>
</evidence>
<reference evidence="1 2" key="1">
    <citation type="journal article" date="2018" name="Mol. Plant">
        <title>The genome of Artemisia annua provides insight into the evolution of Asteraceae family and artemisinin biosynthesis.</title>
        <authorList>
            <person name="Shen Q."/>
            <person name="Zhang L."/>
            <person name="Liao Z."/>
            <person name="Wang S."/>
            <person name="Yan T."/>
            <person name="Shi P."/>
            <person name="Liu M."/>
            <person name="Fu X."/>
            <person name="Pan Q."/>
            <person name="Wang Y."/>
            <person name="Lv Z."/>
            <person name="Lu X."/>
            <person name="Zhang F."/>
            <person name="Jiang W."/>
            <person name="Ma Y."/>
            <person name="Chen M."/>
            <person name="Hao X."/>
            <person name="Li L."/>
            <person name="Tang Y."/>
            <person name="Lv G."/>
            <person name="Zhou Y."/>
            <person name="Sun X."/>
            <person name="Brodelius P.E."/>
            <person name="Rose J.K.C."/>
            <person name="Tang K."/>
        </authorList>
    </citation>
    <scope>NUCLEOTIDE SEQUENCE [LARGE SCALE GENOMIC DNA]</scope>
    <source>
        <strain evidence="2">cv. Huhao1</strain>
        <tissue evidence="1">Leaf</tissue>
    </source>
</reference>
<accession>A0A2U1LHF2</accession>
<keyword evidence="2" id="KW-1185">Reference proteome</keyword>
<dbReference type="AlphaFoldDB" id="A0A2U1LHF2"/>
<proteinExistence type="predicted"/>
<sequence length="399" mass="45089">MTLNSGHENMQACSTSKEACSTSKEKSKVVVRNQSTQNFIDIMSPKVNKVPLKEKDHTSWLEFKKLDEGRPALTSYECAGLEGKWPIDADHPFVTVIRDFATDTFNVLAHMRSKNSLCHPEVLSCKYMNAYGFYYFYLRMEGIEAGILGVYEVIVACDLIDGSTSLVRLRLLNLKPSGKIATMLPHLISLRSKHKTMKGMERDLKAKLKKTRKSIKGKKNKRKVAAKLIQLEEEHKAIKDKRIMLYQHIQSQIPKTWFPLGIEANWIGCNRSVTGLENRSISRGRDYCTHSLVGRMPNVLEVGLRLPNGWKPKCLRKQFKHFSHSKMSKKIRCCTDVPSTPSTRSRNATVTPLDTFSLSLLSPSLLGLEIHASSDLRLCGWAALAFVLGYLSCLLSARR</sequence>
<dbReference type="EMBL" id="PKPP01009370">
    <property type="protein sequence ID" value="PWA48417.1"/>
    <property type="molecule type" value="Genomic_DNA"/>
</dbReference>
<comment type="caution">
    <text evidence="1">The sequence shown here is derived from an EMBL/GenBank/DDBJ whole genome shotgun (WGS) entry which is preliminary data.</text>
</comment>
<name>A0A2U1LHF2_ARTAN</name>
<evidence type="ECO:0000313" key="2">
    <source>
        <dbReference type="Proteomes" id="UP000245207"/>
    </source>
</evidence>
<gene>
    <name evidence="1" type="ORF">CTI12_AA491250</name>
</gene>